<protein>
    <submittedName>
        <fullName evidence="1">Uncharacterized protein</fullName>
    </submittedName>
</protein>
<evidence type="ECO:0000313" key="1">
    <source>
        <dbReference type="EMBL" id="XDJ14605.1"/>
    </source>
</evidence>
<proteinExistence type="predicted"/>
<organism evidence="1">
    <name type="scientific">Pseudomonas phage RVTF4</name>
    <dbReference type="NCBI Taxonomy" id="3236931"/>
    <lineage>
        <taxon>Viruses</taxon>
    </lineage>
</organism>
<name>A0AB39CCP5_9VIRU</name>
<dbReference type="EMBL" id="PQ015378">
    <property type="protein sequence ID" value="XDJ14605.1"/>
    <property type="molecule type" value="Genomic_DNA"/>
</dbReference>
<sequence length="220" mass="25302">MQVKTNYEIARGIVRRYMAEYTGQQTPPKSIKGGFFAIIMKDTGEVWLSESTSFATTLTRFRAKSQSHANCVMEALKRGSELELWLLTQPARFSAQALENELYEADLLAMRKKPVKDGEGDLYVIRHRITQDYFVVTNRQAIAESTILSNFLTRLVNMGGNSRNKLLHDFVTDQADDILAQRNFDITHIAKFLNKEDEWLERQVYIDRAIGRNLNFLSVD</sequence>
<accession>A0AB39CCP5</accession>
<reference evidence="1" key="1">
    <citation type="submission" date="2024-07" db="EMBL/GenBank/DDBJ databases">
        <authorList>
            <person name="Bringhurst R.M."/>
            <person name="Homer T.E."/>
        </authorList>
    </citation>
    <scope>NUCLEOTIDE SEQUENCE</scope>
</reference>